<dbReference type="PANTHER" id="PTHR23028">
    <property type="entry name" value="ACETYLTRANSFERASE"/>
    <property type="match status" value="1"/>
</dbReference>
<dbReference type="RefSeq" id="WP_175270516.1">
    <property type="nucleotide sequence ID" value="NZ_JABFCR010000074.1"/>
</dbReference>
<keyword evidence="1" id="KW-0472">Membrane</keyword>
<feature type="transmembrane region" description="Helical" evidence="1">
    <location>
        <begin position="46"/>
        <end position="67"/>
    </location>
</feature>
<feature type="transmembrane region" description="Helical" evidence="1">
    <location>
        <begin position="88"/>
        <end position="109"/>
    </location>
</feature>
<gene>
    <name evidence="3" type="ORF">HK413_13755</name>
</gene>
<feature type="domain" description="Acyltransferase 3" evidence="2">
    <location>
        <begin position="7"/>
        <end position="225"/>
    </location>
</feature>
<evidence type="ECO:0000313" key="3">
    <source>
        <dbReference type="EMBL" id="NNU34850.1"/>
    </source>
</evidence>
<reference evidence="3 4" key="1">
    <citation type="submission" date="2020-05" db="EMBL/GenBank/DDBJ databases">
        <authorList>
            <person name="Khan S.A."/>
            <person name="Jeon C.O."/>
            <person name="Chun B.H."/>
        </authorList>
    </citation>
    <scope>NUCLEOTIDE SEQUENCE [LARGE SCALE GENOMIC DNA]</scope>
    <source>
        <strain evidence="3 4">S1162</strain>
    </source>
</reference>
<keyword evidence="3" id="KW-0808">Transferase</keyword>
<keyword evidence="1" id="KW-1133">Transmembrane helix</keyword>
<keyword evidence="3" id="KW-0012">Acyltransferase</keyword>
<comment type="caution">
    <text evidence="3">The sequence shown here is derived from an EMBL/GenBank/DDBJ whole genome shotgun (WGS) entry which is preliminary data.</text>
</comment>
<accession>A0ABX1W6V5</accession>
<feature type="transmembrane region" description="Helical" evidence="1">
    <location>
        <begin position="167"/>
        <end position="185"/>
    </location>
</feature>
<name>A0ABX1W6V5_9SPHI</name>
<dbReference type="GO" id="GO:0016746">
    <property type="term" value="F:acyltransferase activity"/>
    <property type="evidence" value="ECO:0007669"/>
    <property type="project" value="UniProtKB-KW"/>
</dbReference>
<sequence length="243" mass="28641">MSLKYYKELDGLRGVAALMVMFFHFMPDRDITVSPIVHYLHKVGVFGQTGVTLFFVLSGFLITRILLNQKANRHYFRNFYIKRALRIFPLYYLGLVIFYLIIPLIINYAPSPYSSAPYWLYIQNITDTFMIPSNGPQHYWSLAVEEHFYLFWPLLIYYIAIKNTPRLIAGIVVAALVCRCLLIYFGYGTFYFTFSIMDGLAIGALLAWYEINQSRFRLKFNTIIFICHGSHVNRPEIYRWQRI</sequence>
<dbReference type="PANTHER" id="PTHR23028:SF53">
    <property type="entry name" value="ACYL_TRANSF_3 DOMAIN-CONTAINING PROTEIN"/>
    <property type="match status" value="1"/>
</dbReference>
<protein>
    <submittedName>
        <fullName evidence="3">Acyltransferase</fullName>
    </submittedName>
</protein>
<evidence type="ECO:0000313" key="4">
    <source>
        <dbReference type="Proteomes" id="UP000566071"/>
    </source>
</evidence>
<dbReference type="EMBL" id="JABFCR010000074">
    <property type="protein sequence ID" value="NNU34850.1"/>
    <property type="molecule type" value="Genomic_DNA"/>
</dbReference>
<proteinExistence type="predicted"/>
<keyword evidence="1" id="KW-0812">Transmembrane</keyword>
<dbReference type="Pfam" id="PF01757">
    <property type="entry name" value="Acyl_transf_3"/>
    <property type="match status" value="1"/>
</dbReference>
<dbReference type="Proteomes" id="UP000566071">
    <property type="component" value="Unassembled WGS sequence"/>
</dbReference>
<evidence type="ECO:0000256" key="1">
    <source>
        <dbReference type="SAM" id="Phobius"/>
    </source>
</evidence>
<feature type="transmembrane region" description="Helical" evidence="1">
    <location>
        <begin position="191"/>
        <end position="209"/>
    </location>
</feature>
<evidence type="ECO:0000259" key="2">
    <source>
        <dbReference type="Pfam" id="PF01757"/>
    </source>
</evidence>
<organism evidence="3 4">
    <name type="scientific">Mucilaginibacter humi</name>
    <dbReference type="NCBI Taxonomy" id="2732510"/>
    <lineage>
        <taxon>Bacteria</taxon>
        <taxon>Pseudomonadati</taxon>
        <taxon>Bacteroidota</taxon>
        <taxon>Sphingobacteriia</taxon>
        <taxon>Sphingobacteriales</taxon>
        <taxon>Sphingobacteriaceae</taxon>
        <taxon>Mucilaginibacter</taxon>
    </lineage>
</organism>
<feature type="transmembrane region" description="Helical" evidence="1">
    <location>
        <begin position="139"/>
        <end position="160"/>
    </location>
</feature>
<dbReference type="InterPro" id="IPR050879">
    <property type="entry name" value="Acyltransferase_3"/>
</dbReference>
<keyword evidence="4" id="KW-1185">Reference proteome</keyword>
<dbReference type="InterPro" id="IPR002656">
    <property type="entry name" value="Acyl_transf_3_dom"/>
</dbReference>